<dbReference type="SUPFAM" id="SSF117070">
    <property type="entry name" value="LEA14-like"/>
    <property type="match status" value="1"/>
</dbReference>
<dbReference type="InterPro" id="IPR055301">
    <property type="entry name" value="Lea14-like_2"/>
</dbReference>
<protein>
    <recommendedName>
        <fullName evidence="2">Late embryogenesis abundant protein LEA-2 subgroup domain-containing protein</fullName>
    </recommendedName>
</protein>
<evidence type="ECO:0000313" key="4">
    <source>
        <dbReference type="Proteomes" id="UP000030645"/>
    </source>
</evidence>
<feature type="transmembrane region" description="Helical" evidence="1">
    <location>
        <begin position="12"/>
        <end position="37"/>
    </location>
</feature>
<evidence type="ECO:0000259" key="2">
    <source>
        <dbReference type="Pfam" id="PF03168"/>
    </source>
</evidence>
<feature type="domain" description="Late embryogenesis abundant protein LEA-2 subgroup" evidence="2">
    <location>
        <begin position="65"/>
        <end position="158"/>
    </location>
</feature>
<dbReference type="InterPro" id="IPR004864">
    <property type="entry name" value="LEA_2"/>
</dbReference>
<dbReference type="PANTHER" id="PTHR31852">
    <property type="entry name" value="LATE EMBRYOGENESIS ABUNDANT (LEA) HYDROXYPROLINE-RICH GLYCOPROTEIN FAMILY"/>
    <property type="match status" value="1"/>
</dbReference>
<dbReference type="KEGG" id="mnt:21401229"/>
<dbReference type="EMBL" id="KE345991">
    <property type="protein sequence ID" value="EXC23123.1"/>
    <property type="molecule type" value="Genomic_DNA"/>
</dbReference>
<proteinExistence type="predicted"/>
<dbReference type="Pfam" id="PF03168">
    <property type="entry name" value="LEA_2"/>
    <property type="match status" value="1"/>
</dbReference>
<dbReference type="STRING" id="981085.W9S2P9"/>
<keyword evidence="1" id="KW-1133">Transmembrane helix</keyword>
<gene>
    <name evidence="3" type="ORF">L484_018254</name>
</gene>
<dbReference type="eggNOG" id="ENOG502S1F9">
    <property type="taxonomic scope" value="Eukaryota"/>
</dbReference>
<reference evidence="4" key="1">
    <citation type="submission" date="2013-01" db="EMBL/GenBank/DDBJ databases">
        <title>Draft Genome Sequence of a Mulberry Tree, Morus notabilis C.K. Schneid.</title>
        <authorList>
            <person name="He N."/>
            <person name="Zhao S."/>
        </authorList>
    </citation>
    <scope>NUCLEOTIDE SEQUENCE</scope>
</reference>
<accession>W9S2P9</accession>
<evidence type="ECO:0000313" key="3">
    <source>
        <dbReference type="EMBL" id="EXC23123.1"/>
    </source>
</evidence>
<dbReference type="OrthoDB" id="674678at2759"/>
<keyword evidence="1" id="KW-0812">Transmembrane</keyword>
<sequence length="186" mass="21285">MITRKPSRRILKILCHVTIVFLIIVATVVTTLSLTIFKRREPRVQLENFHLTYLPNETITVKVVVKVKNPNYESFKYKNTTASITYQGIIVALVPIEPRFVPARGKLNFTITSVDLLVYKMVESPKFFEDIVSYGSFNFTSSATLHGKVRILKFLKFDAKVLCTCDISYLILSQNVTSRCMTKVKL</sequence>
<keyword evidence="1" id="KW-0472">Membrane</keyword>
<dbReference type="AlphaFoldDB" id="W9S2P9"/>
<dbReference type="Gene3D" id="2.60.40.1820">
    <property type="match status" value="1"/>
</dbReference>
<organism evidence="3 4">
    <name type="scientific">Morus notabilis</name>
    <dbReference type="NCBI Taxonomy" id="981085"/>
    <lineage>
        <taxon>Eukaryota</taxon>
        <taxon>Viridiplantae</taxon>
        <taxon>Streptophyta</taxon>
        <taxon>Embryophyta</taxon>
        <taxon>Tracheophyta</taxon>
        <taxon>Spermatophyta</taxon>
        <taxon>Magnoliopsida</taxon>
        <taxon>eudicotyledons</taxon>
        <taxon>Gunneridae</taxon>
        <taxon>Pentapetalae</taxon>
        <taxon>rosids</taxon>
        <taxon>fabids</taxon>
        <taxon>Rosales</taxon>
        <taxon>Moraceae</taxon>
        <taxon>Moreae</taxon>
        <taxon>Morus</taxon>
    </lineage>
</organism>
<evidence type="ECO:0000256" key="1">
    <source>
        <dbReference type="SAM" id="Phobius"/>
    </source>
</evidence>
<keyword evidence="4" id="KW-1185">Reference proteome</keyword>
<name>W9S2P9_9ROSA</name>
<dbReference type="Proteomes" id="UP000030645">
    <property type="component" value="Unassembled WGS sequence"/>
</dbReference>